<keyword evidence="11" id="KW-1185">Reference proteome</keyword>
<keyword evidence="2" id="KW-0677">Repeat</keyword>
<feature type="repeat" description="ANK" evidence="6">
    <location>
        <begin position="135"/>
        <end position="167"/>
    </location>
</feature>
<dbReference type="InterPro" id="IPR023828">
    <property type="entry name" value="Peptidase_S8_Ser-AS"/>
</dbReference>
<name>A0AAN8S451_9PEZI</name>
<feature type="region of interest" description="Disordered" evidence="8">
    <location>
        <begin position="342"/>
        <end position="389"/>
    </location>
</feature>
<keyword evidence="5 6" id="KW-0040">ANK repeat</keyword>
<dbReference type="PANTHER" id="PTHR46680:SF3">
    <property type="entry name" value="NF-KAPPA-B INHIBITOR CACTUS"/>
    <property type="match status" value="1"/>
</dbReference>
<protein>
    <recommendedName>
        <fullName evidence="9">Peptidase S8/S53 domain-containing protein</fullName>
    </recommendedName>
</protein>
<evidence type="ECO:0000256" key="2">
    <source>
        <dbReference type="ARBA" id="ARBA00022737"/>
    </source>
</evidence>
<dbReference type="InterPro" id="IPR015500">
    <property type="entry name" value="Peptidase_S8_subtilisin-rel"/>
</dbReference>
<dbReference type="PROSITE" id="PS00138">
    <property type="entry name" value="SUBTILASE_SER"/>
    <property type="match status" value="1"/>
</dbReference>
<feature type="repeat" description="ANK" evidence="6">
    <location>
        <begin position="577"/>
        <end position="599"/>
    </location>
</feature>
<dbReference type="Pfam" id="PF00023">
    <property type="entry name" value="Ank"/>
    <property type="match status" value="1"/>
</dbReference>
<evidence type="ECO:0000256" key="6">
    <source>
        <dbReference type="PROSITE-ProRule" id="PRU00023"/>
    </source>
</evidence>
<keyword evidence="3 7" id="KW-0378">Hydrolase</keyword>
<feature type="repeat" description="ANK" evidence="6">
    <location>
        <begin position="101"/>
        <end position="121"/>
    </location>
</feature>
<proteinExistence type="inferred from homology"/>
<dbReference type="Gene3D" id="1.25.40.20">
    <property type="entry name" value="Ankyrin repeat-containing domain"/>
    <property type="match status" value="5"/>
</dbReference>
<reference evidence="10 11" key="1">
    <citation type="submission" date="2019-10" db="EMBL/GenBank/DDBJ databases">
        <authorList>
            <person name="Palmer J.M."/>
        </authorList>
    </citation>
    <scope>NUCLEOTIDE SEQUENCE [LARGE SCALE GENOMIC DNA]</scope>
    <source>
        <strain evidence="10 11">TWF506</strain>
    </source>
</reference>
<feature type="domain" description="Peptidase S8/S53" evidence="9">
    <location>
        <begin position="912"/>
        <end position="1234"/>
    </location>
</feature>
<dbReference type="GO" id="GO:0071356">
    <property type="term" value="P:cellular response to tumor necrosis factor"/>
    <property type="evidence" value="ECO:0007669"/>
    <property type="project" value="TreeGrafter"/>
</dbReference>
<dbReference type="Pfam" id="PF00082">
    <property type="entry name" value="Peptidase_S8"/>
    <property type="match status" value="1"/>
</dbReference>
<evidence type="ECO:0000313" key="10">
    <source>
        <dbReference type="EMBL" id="KAK6519990.1"/>
    </source>
</evidence>
<comment type="caution">
    <text evidence="10">The sequence shown here is derived from an EMBL/GenBank/DDBJ whole genome shotgun (WGS) entry which is preliminary data.</text>
</comment>
<dbReference type="InterPro" id="IPR000209">
    <property type="entry name" value="Peptidase_S8/S53_dom"/>
</dbReference>
<evidence type="ECO:0000256" key="4">
    <source>
        <dbReference type="ARBA" id="ARBA00022825"/>
    </source>
</evidence>
<dbReference type="SUPFAM" id="SSF48403">
    <property type="entry name" value="Ankyrin repeat"/>
    <property type="match status" value="2"/>
</dbReference>
<evidence type="ECO:0000256" key="7">
    <source>
        <dbReference type="PROSITE-ProRule" id="PRU01240"/>
    </source>
</evidence>
<dbReference type="PRINTS" id="PR01415">
    <property type="entry name" value="ANKYRIN"/>
</dbReference>
<evidence type="ECO:0000259" key="9">
    <source>
        <dbReference type="Pfam" id="PF00082"/>
    </source>
</evidence>
<dbReference type="InterPro" id="IPR051070">
    <property type="entry name" value="NF-kappa-B_inhibitor"/>
</dbReference>
<dbReference type="Gene3D" id="3.40.50.200">
    <property type="entry name" value="Peptidase S8/S53 domain"/>
    <property type="match status" value="1"/>
</dbReference>
<dbReference type="PROSITE" id="PS00137">
    <property type="entry name" value="SUBTILASE_HIS"/>
    <property type="match status" value="1"/>
</dbReference>
<dbReference type="SMART" id="SM00248">
    <property type="entry name" value="ANK"/>
    <property type="match status" value="13"/>
</dbReference>
<feature type="active site" description="Charge relay system" evidence="7">
    <location>
        <position position="960"/>
    </location>
</feature>
<feature type="repeat" description="ANK" evidence="6">
    <location>
        <begin position="645"/>
        <end position="677"/>
    </location>
</feature>
<dbReference type="EMBL" id="JAVHJM010000001">
    <property type="protein sequence ID" value="KAK6519990.1"/>
    <property type="molecule type" value="Genomic_DNA"/>
</dbReference>
<dbReference type="InterPro" id="IPR036852">
    <property type="entry name" value="Peptidase_S8/S53_dom_sf"/>
</dbReference>
<evidence type="ECO:0000256" key="5">
    <source>
        <dbReference type="ARBA" id="ARBA00023043"/>
    </source>
</evidence>
<evidence type="ECO:0000256" key="8">
    <source>
        <dbReference type="SAM" id="MobiDB-lite"/>
    </source>
</evidence>
<feature type="repeat" description="ANK" evidence="6">
    <location>
        <begin position="53"/>
        <end position="85"/>
    </location>
</feature>
<feature type="repeat" description="ANK" evidence="6">
    <location>
        <begin position="498"/>
        <end position="530"/>
    </location>
</feature>
<dbReference type="PROSITE" id="PS50297">
    <property type="entry name" value="ANK_REP_REGION"/>
    <property type="match status" value="11"/>
</dbReference>
<evidence type="ECO:0000313" key="11">
    <source>
        <dbReference type="Proteomes" id="UP001307849"/>
    </source>
</evidence>
<feature type="repeat" description="ANK" evidence="6">
    <location>
        <begin position="202"/>
        <end position="234"/>
    </location>
</feature>
<dbReference type="PROSITE" id="PS51892">
    <property type="entry name" value="SUBTILASE"/>
    <property type="match status" value="1"/>
</dbReference>
<organism evidence="10 11">
    <name type="scientific">Arthrobotrys conoides</name>
    <dbReference type="NCBI Taxonomy" id="74498"/>
    <lineage>
        <taxon>Eukaryota</taxon>
        <taxon>Fungi</taxon>
        <taxon>Dikarya</taxon>
        <taxon>Ascomycota</taxon>
        <taxon>Pezizomycotina</taxon>
        <taxon>Orbiliomycetes</taxon>
        <taxon>Orbiliales</taxon>
        <taxon>Orbiliaceae</taxon>
        <taxon>Arthrobotrys</taxon>
    </lineage>
</organism>
<dbReference type="GO" id="GO:0004252">
    <property type="term" value="F:serine-type endopeptidase activity"/>
    <property type="evidence" value="ECO:0007669"/>
    <property type="project" value="UniProtKB-UniRule"/>
</dbReference>
<feature type="repeat" description="ANK" evidence="6">
    <location>
        <begin position="531"/>
        <end position="563"/>
    </location>
</feature>
<dbReference type="Proteomes" id="UP001307849">
    <property type="component" value="Unassembled WGS sequence"/>
</dbReference>
<keyword evidence="4 7" id="KW-0720">Serine protease</keyword>
<comment type="similarity">
    <text evidence="7">Belongs to the peptidase S8 family.</text>
</comment>
<feature type="compositionally biased region" description="Polar residues" evidence="8">
    <location>
        <begin position="342"/>
        <end position="369"/>
    </location>
</feature>
<feature type="repeat" description="ANK" evidence="6">
    <location>
        <begin position="168"/>
        <end position="192"/>
    </location>
</feature>
<dbReference type="GO" id="GO:0006508">
    <property type="term" value="P:proteolysis"/>
    <property type="evidence" value="ECO:0007669"/>
    <property type="project" value="UniProtKB-KW"/>
</dbReference>
<evidence type="ECO:0000256" key="3">
    <source>
        <dbReference type="ARBA" id="ARBA00022801"/>
    </source>
</evidence>
<dbReference type="Pfam" id="PF12796">
    <property type="entry name" value="Ank_2"/>
    <property type="match status" value="5"/>
</dbReference>
<dbReference type="PROSITE" id="PS50088">
    <property type="entry name" value="ANK_REPEAT"/>
    <property type="match status" value="12"/>
</dbReference>
<feature type="active site" description="Charge relay system" evidence="7">
    <location>
        <position position="921"/>
    </location>
</feature>
<feature type="repeat" description="ANK" evidence="6">
    <location>
        <begin position="20"/>
        <end position="52"/>
    </location>
</feature>
<feature type="repeat" description="ANK" evidence="6">
    <location>
        <begin position="612"/>
        <end position="644"/>
    </location>
</feature>
<dbReference type="InterPro" id="IPR022398">
    <property type="entry name" value="Peptidase_S8_His-AS"/>
</dbReference>
<evidence type="ECO:0000256" key="1">
    <source>
        <dbReference type="ARBA" id="ARBA00022670"/>
    </source>
</evidence>
<keyword evidence="1 7" id="KW-0645">Protease</keyword>
<accession>A0AAN8S451</accession>
<gene>
    <name evidence="10" type="ORF">TWF506_000283</name>
</gene>
<feature type="active site" description="Charge relay system" evidence="7">
    <location>
        <position position="1179"/>
    </location>
</feature>
<dbReference type="Pfam" id="PF13637">
    <property type="entry name" value="Ank_4"/>
    <property type="match status" value="1"/>
</dbReference>
<dbReference type="PANTHER" id="PTHR46680">
    <property type="entry name" value="NF-KAPPA-B INHIBITOR ALPHA"/>
    <property type="match status" value="1"/>
</dbReference>
<dbReference type="InterPro" id="IPR002110">
    <property type="entry name" value="Ankyrin_rpt"/>
</dbReference>
<dbReference type="CDD" id="cd04842">
    <property type="entry name" value="Peptidases_S8_Kp43_protease"/>
    <property type="match status" value="1"/>
</dbReference>
<sequence>MSQLQSKDEAVNVINARNSDGRTPLHLAAENGHHGSISPLIKLGADNLAKDSSGRTPLHLAAESGALESIRALIDSTAPADSTTLVDSSLLRKAVATKDDSGQTPLHLAAKNGHLESLDVLAKANIVDVLEEDNFGQTPLHLAVLGDHSKVVERLCELEKEIVARGKGSQTPLHLAAKSGHLKSLRILIKSNKLQVMAKDSFGRTPLHVAVINGNLEIVRDLVEAGAGVSTEDENGVSPIALAIRENSSDALSILMGSSTNETIRDSQGRTPLHLAAYAGRFEIIRKLINLELDAAVNQQLGNIRWSEDKDKSDDSLSKIWDGYQAAVERLLGWQKEKLSDTSFTSSEDKGGSSSETKQETPFSGQGVTATPKAEQTPDPPKQAKSTAQFVVEKSDPVSIFKEVDSGLRSLIPTNLLGLVHPGLQAVLDTTLDEIMKLLETKAGHENSKKKPISVLVSNAHIGHYERKYVVRLVAGIVLYLRMQRNNSFTKVDVEDNYMQTPLHLAAAKRDTKSIQTLLDFGAQVNRQDGKGQTPLHGAAAKGSPMAVEALLGSRVEESDDEKILKYGAEINLRDQNGQTPLHLAVANREMKVVRILLDPKNAAEVNPQDNQGKTPLHIAVEKEDEKAVALLLTKGSSIDRQDKNGQTPLHVAVESGKRDITLVMLDSESEINLDQKDNQQRTPLLLLVEKKRKDIPEAKPIFPIQINGNDLDNKIRPELKAEATNYIVVQTQVLPSPSQRRTLAEAEVEILNYVSECTYLCRYQDTSRDLNRIRQIYPVVYVDIYRQEFKITPSLNRLRKTPDLDIDVYVIFHDHAEEEGKKRLQELFTGFNLGPSEGSRGRIDLYRQKARLNVPGRYLNEIANIDEVRWIEEVGRVQLYSRGSRVILGLDDPIGVGPVYHSSAQGSSYEGQGEVIAIADTGLGDGSIDPHHAFTGRIEARYNLGSNIPGDNTPDNSGHGTHVCGSAVGNGELDLGGPGRVRIKGTAPEARLVVQSLIKDGFIESPDDLADGLFRIPYEQHNVRVHSNSWGLGMEEDGKVVQKGYTRDPDEIDDFIWRNQDMVICWAAGNDGRRSPQGQVGAEAIAKNCITIGACGKVPLSRKGRQIMADFSSSGPPVAERRVINGIPILRHRYKPDIVAPGDSILSARSSLQLHPDARPLTWNNQQNQHWCYMDGTSMATPLVAGCAAVLIQAFKSKNNQRNPSAALVKALLINGAKKLEVCDGPSIASGYGRVDLARSIRIACNRPGTGIWESNLDKGNKRISASETIGVRVPAQYNALKVTLVWPEPSGHKIHNHLRLYLQHGDGLSNNSKSSSLYNNVQQIEWRQPRGKWFDQNVTIEVEPCSGQLNLPWNIQKLPFAVVWELSSR</sequence>
<dbReference type="GO" id="GO:0005829">
    <property type="term" value="C:cytosol"/>
    <property type="evidence" value="ECO:0007669"/>
    <property type="project" value="TreeGrafter"/>
</dbReference>
<dbReference type="InterPro" id="IPR036770">
    <property type="entry name" value="Ankyrin_rpt-contain_sf"/>
</dbReference>
<dbReference type="PRINTS" id="PR00723">
    <property type="entry name" value="SUBTILISIN"/>
</dbReference>
<dbReference type="GO" id="GO:0051059">
    <property type="term" value="F:NF-kappaB binding"/>
    <property type="evidence" value="ECO:0007669"/>
    <property type="project" value="TreeGrafter"/>
</dbReference>
<dbReference type="InterPro" id="IPR034058">
    <property type="entry name" value="TagA/B/C/D_pept_dom"/>
</dbReference>
<dbReference type="SUPFAM" id="SSF52743">
    <property type="entry name" value="Subtilisin-like"/>
    <property type="match status" value="1"/>
</dbReference>
<feature type="repeat" description="ANK" evidence="6">
    <location>
        <begin position="268"/>
        <end position="300"/>
    </location>
</feature>